<evidence type="ECO:0000256" key="5">
    <source>
        <dbReference type="ARBA" id="ARBA00022764"/>
    </source>
</evidence>
<dbReference type="InterPro" id="IPR026259">
    <property type="entry name" value="MauG/Cytc_peroxidase"/>
</dbReference>
<dbReference type="PANTHER" id="PTHR30600:SF7">
    <property type="entry name" value="CYTOCHROME C PEROXIDASE-RELATED"/>
    <property type="match status" value="1"/>
</dbReference>
<organism evidence="12 13">
    <name type="scientific">Rhodoplanes elegans</name>
    <dbReference type="NCBI Taxonomy" id="29408"/>
    <lineage>
        <taxon>Bacteria</taxon>
        <taxon>Pseudomonadati</taxon>
        <taxon>Pseudomonadota</taxon>
        <taxon>Alphaproteobacteria</taxon>
        <taxon>Hyphomicrobiales</taxon>
        <taxon>Nitrobacteraceae</taxon>
        <taxon>Rhodoplanes</taxon>
    </lineage>
</organism>
<gene>
    <name evidence="12" type="ORF">CH338_00695</name>
</gene>
<proteinExistence type="predicted"/>
<keyword evidence="12" id="KW-0575">Peroxidase</keyword>
<keyword evidence="2 8" id="KW-0349">Heme</keyword>
<evidence type="ECO:0000256" key="2">
    <source>
        <dbReference type="ARBA" id="ARBA00022617"/>
    </source>
</evidence>
<dbReference type="GO" id="GO:0020037">
    <property type="term" value="F:heme binding"/>
    <property type="evidence" value="ECO:0007669"/>
    <property type="project" value="InterPro"/>
</dbReference>
<comment type="subcellular location">
    <subcellularLocation>
        <location evidence="1">Periplasm</location>
    </subcellularLocation>
</comment>
<keyword evidence="13" id="KW-1185">Reference proteome</keyword>
<comment type="PTM">
    <text evidence="8">Binds 2 heme groups per subunit.</text>
</comment>
<evidence type="ECO:0000256" key="8">
    <source>
        <dbReference type="PIRSR" id="PIRSR000294-1"/>
    </source>
</evidence>
<dbReference type="GO" id="GO:0004130">
    <property type="term" value="F:cytochrome-c peroxidase activity"/>
    <property type="evidence" value="ECO:0007669"/>
    <property type="project" value="TreeGrafter"/>
</dbReference>
<dbReference type="PIRSF" id="PIRSF000294">
    <property type="entry name" value="Cytochrome-c_peroxidase"/>
    <property type="match status" value="1"/>
</dbReference>
<name>A0A327KTH0_9BRAD</name>
<keyword evidence="4" id="KW-0732">Signal</keyword>
<dbReference type="OrthoDB" id="9805202at2"/>
<evidence type="ECO:0000256" key="3">
    <source>
        <dbReference type="ARBA" id="ARBA00022723"/>
    </source>
</evidence>
<reference evidence="12 13" key="1">
    <citation type="submission" date="2017-07" db="EMBL/GenBank/DDBJ databases">
        <title>Draft Genome Sequences of Select Purple Nonsulfur Bacteria.</title>
        <authorList>
            <person name="Lasarre B."/>
            <person name="Mckinlay J.B."/>
        </authorList>
    </citation>
    <scope>NUCLEOTIDE SEQUENCE [LARGE SCALE GENOMIC DNA]</scope>
    <source>
        <strain evidence="12 13">DSM 11907</strain>
    </source>
</reference>
<dbReference type="Proteomes" id="UP000248863">
    <property type="component" value="Unassembled WGS sequence"/>
</dbReference>
<comment type="caution">
    <text evidence="12">The sequence shown here is derived from an EMBL/GenBank/DDBJ whole genome shotgun (WGS) entry which is preliminary data.</text>
</comment>
<sequence length="304" mass="32422">MLAAASDHDPAAPDRDAAARASPLREPITPIGPAPDADPAKLALGERLFADPRLSGNGRRSCMSCHDLSTNGATGNRLDTALDGTTTLPLNTGTVFNAALAFRLNWEGAYRTFESQVEASFVNPLVMGTTMDAVVARLDADPDMVGRFRAAYGRGPDAASLLDALATFLRSLVTPGSRFDRWLAGESGVLTAREVEGYRLFKQLGCIACHQGAAVGANMFQRHGIFRPLASPEPAVVRVPSLRNVVATAPYFHDGSAPTLADAVRRMGVAQLDHRLDDGQVSAIVDFLGTLTGEYRNRRVEPPP</sequence>
<dbReference type="Pfam" id="PF00034">
    <property type="entry name" value="Cytochrom_C"/>
    <property type="match status" value="1"/>
</dbReference>
<evidence type="ECO:0000256" key="9">
    <source>
        <dbReference type="PIRSR" id="PIRSR000294-2"/>
    </source>
</evidence>
<evidence type="ECO:0000313" key="12">
    <source>
        <dbReference type="EMBL" id="RAI42210.1"/>
    </source>
</evidence>
<feature type="domain" description="Cytochrome c" evidence="11">
    <location>
        <begin position="192"/>
        <end position="292"/>
    </location>
</feature>
<dbReference type="PROSITE" id="PS51007">
    <property type="entry name" value="CYTC"/>
    <property type="match status" value="2"/>
</dbReference>
<feature type="domain" description="Cytochrome c" evidence="11">
    <location>
        <begin position="40"/>
        <end position="173"/>
    </location>
</feature>
<feature type="binding site" description="covalent" evidence="8">
    <location>
        <position position="62"/>
    </location>
    <ligand>
        <name>heme c</name>
        <dbReference type="ChEBI" id="CHEBI:61717"/>
        <label>1</label>
    </ligand>
</feature>
<feature type="binding site" description="axial binding residue" evidence="9">
    <location>
        <position position="267"/>
    </location>
    <ligand>
        <name>heme c</name>
        <dbReference type="ChEBI" id="CHEBI:61717"/>
        <label>2</label>
    </ligand>
    <ligandPart>
        <name>Fe</name>
        <dbReference type="ChEBI" id="CHEBI:18248"/>
    </ligandPart>
</feature>
<dbReference type="InterPro" id="IPR036909">
    <property type="entry name" value="Cyt_c-like_dom_sf"/>
</dbReference>
<feature type="binding site" description="covalent" evidence="8">
    <location>
        <position position="206"/>
    </location>
    <ligand>
        <name>heme c</name>
        <dbReference type="ChEBI" id="CHEBI:61717"/>
        <label>2</label>
    </ligand>
</feature>
<comment type="cofactor">
    <cofactor evidence="8">
        <name>heme</name>
        <dbReference type="ChEBI" id="CHEBI:30413"/>
    </cofactor>
    <text evidence="8">Binds 2 heme groups.</text>
</comment>
<feature type="region of interest" description="Disordered" evidence="10">
    <location>
        <begin position="1"/>
        <end position="37"/>
    </location>
</feature>
<dbReference type="PANTHER" id="PTHR30600">
    <property type="entry name" value="CYTOCHROME C PEROXIDASE-RELATED"/>
    <property type="match status" value="1"/>
</dbReference>
<dbReference type="GO" id="GO:0046872">
    <property type="term" value="F:metal ion binding"/>
    <property type="evidence" value="ECO:0007669"/>
    <property type="project" value="UniProtKB-KW"/>
</dbReference>
<dbReference type="InterPro" id="IPR004852">
    <property type="entry name" value="Di-haem_cyt_c_peroxidsae"/>
</dbReference>
<dbReference type="InterPro" id="IPR009056">
    <property type="entry name" value="Cyt_c-like_dom"/>
</dbReference>
<evidence type="ECO:0000256" key="7">
    <source>
        <dbReference type="ARBA" id="ARBA00023004"/>
    </source>
</evidence>
<dbReference type="Pfam" id="PF03150">
    <property type="entry name" value="CCP_MauG"/>
    <property type="match status" value="1"/>
</dbReference>
<evidence type="ECO:0000256" key="10">
    <source>
        <dbReference type="SAM" id="MobiDB-lite"/>
    </source>
</evidence>
<protein>
    <submittedName>
        <fullName evidence="12">Cytochrome-c peroxidase</fullName>
    </submittedName>
</protein>
<dbReference type="AlphaFoldDB" id="A0A327KTH0"/>
<feature type="binding site" description="axial binding residue" evidence="9">
    <location>
        <position position="66"/>
    </location>
    <ligand>
        <name>heme c</name>
        <dbReference type="ChEBI" id="CHEBI:61717"/>
        <label>1</label>
    </ligand>
    <ligandPart>
        <name>Fe</name>
        <dbReference type="ChEBI" id="CHEBI:18248"/>
    </ligandPart>
</feature>
<dbReference type="GO" id="GO:0042597">
    <property type="term" value="C:periplasmic space"/>
    <property type="evidence" value="ECO:0007669"/>
    <property type="project" value="UniProtKB-SubCell"/>
</dbReference>
<keyword evidence="3 9" id="KW-0479">Metal-binding</keyword>
<feature type="binding site" description="covalent" evidence="8">
    <location>
        <position position="209"/>
    </location>
    <ligand>
        <name>heme c</name>
        <dbReference type="ChEBI" id="CHEBI:61717"/>
        <label>2</label>
    </ligand>
</feature>
<feature type="binding site" description="covalent" evidence="8">
    <location>
        <position position="65"/>
    </location>
    <ligand>
        <name>heme c</name>
        <dbReference type="ChEBI" id="CHEBI:61717"/>
        <label>1</label>
    </ligand>
</feature>
<evidence type="ECO:0000256" key="4">
    <source>
        <dbReference type="ARBA" id="ARBA00022729"/>
    </source>
</evidence>
<dbReference type="InterPro" id="IPR051395">
    <property type="entry name" value="Cytochrome_c_Peroxidase/MauG"/>
</dbReference>
<dbReference type="SUPFAM" id="SSF46626">
    <property type="entry name" value="Cytochrome c"/>
    <property type="match status" value="2"/>
</dbReference>
<evidence type="ECO:0000259" key="11">
    <source>
        <dbReference type="PROSITE" id="PS51007"/>
    </source>
</evidence>
<accession>A0A327KTH0</accession>
<dbReference type="EMBL" id="NPEU01000003">
    <property type="protein sequence ID" value="RAI42210.1"/>
    <property type="molecule type" value="Genomic_DNA"/>
</dbReference>
<dbReference type="GO" id="GO:0009055">
    <property type="term" value="F:electron transfer activity"/>
    <property type="evidence" value="ECO:0007669"/>
    <property type="project" value="InterPro"/>
</dbReference>
<keyword evidence="7 9" id="KW-0408">Iron</keyword>
<evidence type="ECO:0000256" key="6">
    <source>
        <dbReference type="ARBA" id="ARBA00023002"/>
    </source>
</evidence>
<feature type="binding site" description="axial binding residue" evidence="9">
    <location>
        <position position="210"/>
    </location>
    <ligand>
        <name>heme c</name>
        <dbReference type="ChEBI" id="CHEBI:61717"/>
        <label>2</label>
    </ligand>
    <ligandPart>
        <name>Fe</name>
        <dbReference type="ChEBI" id="CHEBI:18248"/>
    </ligandPart>
</feature>
<evidence type="ECO:0000313" key="13">
    <source>
        <dbReference type="Proteomes" id="UP000248863"/>
    </source>
</evidence>
<feature type="compositionally biased region" description="Basic and acidic residues" evidence="10">
    <location>
        <begin position="1"/>
        <end position="18"/>
    </location>
</feature>
<keyword evidence="5" id="KW-0574">Periplasm</keyword>
<evidence type="ECO:0000256" key="1">
    <source>
        <dbReference type="ARBA" id="ARBA00004418"/>
    </source>
</evidence>
<dbReference type="Gene3D" id="1.10.760.10">
    <property type="entry name" value="Cytochrome c-like domain"/>
    <property type="match status" value="2"/>
</dbReference>
<keyword evidence="6" id="KW-0560">Oxidoreductase</keyword>